<dbReference type="SUPFAM" id="SSF103473">
    <property type="entry name" value="MFS general substrate transporter"/>
    <property type="match status" value="1"/>
</dbReference>
<evidence type="ECO:0000256" key="3">
    <source>
        <dbReference type="ARBA" id="ARBA00022692"/>
    </source>
</evidence>
<gene>
    <name evidence="8" type="ORF">SAMN04490357_6845</name>
</gene>
<keyword evidence="4 6" id="KW-1133">Transmembrane helix</keyword>
<feature type="transmembrane region" description="Helical" evidence="6">
    <location>
        <begin position="85"/>
        <end position="108"/>
    </location>
</feature>
<feature type="transmembrane region" description="Helical" evidence="6">
    <location>
        <begin position="278"/>
        <end position="296"/>
    </location>
</feature>
<comment type="subcellular location">
    <subcellularLocation>
        <location evidence="1">Cell membrane</location>
        <topology evidence="1">Multi-pass membrane protein</topology>
    </subcellularLocation>
</comment>
<feature type="transmembrane region" description="Helical" evidence="6">
    <location>
        <begin position="12"/>
        <end position="33"/>
    </location>
</feature>
<feature type="transmembrane region" description="Helical" evidence="6">
    <location>
        <begin position="302"/>
        <end position="322"/>
    </location>
</feature>
<evidence type="ECO:0000256" key="4">
    <source>
        <dbReference type="ARBA" id="ARBA00022989"/>
    </source>
</evidence>
<dbReference type="AlphaFoldDB" id="A0A1H5FX83"/>
<feature type="domain" description="Major facilitator superfamily (MFS) profile" evidence="7">
    <location>
        <begin position="19"/>
        <end position="390"/>
    </location>
</feature>
<dbReference type="InterPro" id="IPR050189">
    <property type="entry name" value="MFS_Efflux_Transporters"/>
</dbReference>
<evidence type="ECO:0000256" key="2">
    <source>
        <dbReference type="ARBA" id="ARBA00022475"/>
    </source>
</evidence>
<feature type="transmembrane region" description="Helical" evidence="6">
    <location>
        <begin position="363"/>
        <end position="385"/>
    </location>
</feature>
<dbReference type="CDD" id="cd17324">
    <property type="entry name" value="MFS_NepI_like"/>
    <property type="match status" value="1"/>
</dbReference>
<evidence type="ECO:0000313" key="9">
    <source>
        <dbReference type="Proteomes" id="UP000182375"/>
    </source>
</evidence>
<keyword evidence="5 6" id="KW-0472">Membrane</keyword>
<feature type="transmembrane region" description="Helical" evidence="6">
    <location>
        <begin position="248"/>
        <end position="271"/>
    </location>
</feature>
<dbReference type="STRING" id="67331.SAMN04490357_6845"/>
<keyword evidence="2" id="KW-1003">Cell membrane</keyword>
<sequence length="404" mass="40732">MRKWLAGPDAEAEPAAVWALCALMAATFCVVTTEHLPAGLLPQISSGLGVSLSVAGQLVTGYALTVMLLTVPLTYLTRRIPRRPLLLGLMTLFVLAGLGSAAAPNYALLLASRAVTALVHAVFWAVVTVTATALFSPAVRGRILALVYGATSLATIVGVPAGSWIGQHAGWRVAFLALSGIGLVALAVVAVFLPATAVSRTRDDDTAVPDTSRYVVLLVTIVLALAGLSMAFTYTVPFLTKVTGFSTAAVAPLLLLRGAAGVASVSVAGNLADRHPRLATTAPVALLSVSLIGMYLAGTTPVLVAVLMATSGLAVLVMITTLTNELLSVAPGDLYIASAGGNAVFNAGTAAGAASGGLVLSDIGVRGTALLGGLLAAAAVAVLLADQARGRTRGTVRAPADESP</sequence>
<feature type="transmembrane region" description="Helical" evidence="6">
    <location>
        <begin position="171"/>
        <end position="193"/>
    </location>
</feature>
<evidence type="ECO:0000256" key="1">
    <source>
        <dbReference type="ARBA" id="ARBA00004651"/>
    </source>
</evidence>
<proteinExistence type="predicted"/>
<dbReference type="PANTHER" id="PTHR43124">
    <property type="entry name" value="PURINE EFFLUX PUMP PBUE"/>
    <property type="match status" value="1"/>
</dbReference>
<dbReference type="PROSITE" id="PS50850">
    <property type="entry name" value="MFS"/>
    <property type="match status" value="1"/>
</dbReference>
<dbReference type="RefSeq" id="WP_079172504.1">
    <property type="nucleotide sequence ID" value="NZ_FNTD01000004.1"/>
</dbReference>
<dbReference type="Gene3D" id="1.20.1250.20">
    <property type="entry name" value="MFS general substrate transporter like domains"/>
    <property type="match status" value="1"/>
</dbReference>
<feature type="transmembrane region" description="Helical" evidence="6">
    <location>
        <begin position="143"/>
        <end position="165"/>
    </location>
</feature>
<dbReference type="PANTHER" id="PTHR43124:SF3">
    <property type="entry name" value="CHLORAMPHENICOL EFFLUX PUMP RV0191"/>
    <property type="match status" value="1"/>
</dbReference>
<organism evidence="8 9">
    <name type="scientific">Streptomyces misionensis</name>
    <dbReference type="NCBI Taxonomy" id="67331"/>
    <lineage>
        <taxon>Bacteria</taxon>
        <taxon>Bacillati</taxon>
        <taxon>Actinomycetota</taxon>
        <taxon>Actinomycetes</taxon>
        <taxon>Kitasatosporales</taxon>
        <taxon>Streptomycetaceae</taxon>
        <taxon>Streptomyces</taxon>
    </lineage>
</organism>
<dbReference type="GO" id="GO:0005886">
    <property type="term" value="C:plasma membrane"/>
    <property type="evidence" value="ECO:0007669"/>
    <property type="project" value="UniProtKB-SubCell"/>
</dbReference>
<feature type="transmembrane region" description="Helical" evidence="6">
    <location>
        <begin position="334"/>
        <end position="357"/>
    </location>
</feature>
<dbReference type="EMBL" id="FNTD01000004">
    <property type="protein sequence ID" value="SEE08070.1"/>
    <property type="molecule type" value="Genomic_DNA"/>
</dbReference>
<dbReference type="InterPro" id="IPR011701">
    <property type="entry name" value="MFS"/>
</dbReference>
<dbReference type="InterPro" id="IPR036259">
    <property type="entry name" value="MFS_trans_sf"/>
</dbReference>
<accession>A0A1H5FX83</accession>
<reference evidence="8 9" key="1">
    <citation type="submission" date="2016-10" db="EMBL/GenBank/DDBJ databases">
        <authorList>
            <person name="de Groot N.N."/>
        </authorList>
    </citation>
    <scope>NUCLEOTIDE SEQUENCE [LARGE SCALE GENOMIC DNA]</scope>
    <source>
        <strain evidence="8 9">DSM 40306</strain>
    </source>
</reference>
<dbReference type="InterPro" id="IPR020846">
    <property type="entry name" value="MFS_dom"/>
</dbReference>
<evidence type="ECO:0000256" key="5">
    <source>
        <dbReference type="ARBA" id="ARBA00023136"/>
    </source>
</evidence>
<feature type="transmembrane region" description="Helical" evidence="6">
    <location>
        <begin position="114"/>
        <end position="136"/>
    </location>
</feature>
<dbReference type="GO" id="GO:0022857">
    <property type="term" value="F:transmembrane transporter activity"/>
    <property type="evidence" value="ECO:0007669"/>
    <property type="project" value="InterPro"/>
</dbReference>
<name>A0A1H5FX83_9ACTN</name>
<dbReference type="GeneID" id="95515865"/>
<keyword evidence="3 6" id="KW-0812">Transmembrane</keyword>
<evidence type="ECO:0000259" key="7">
    <source>
        <dbReference type="PROSITE" id="PS50850"/>
    </source>
</evidence>
<dbReference type="Proteomes" id="UP000182375">
    <property type="component" value="Unassembled WGS sequence"/>
</dbReference>
<evidence type="ECO:0000256" key="6">
    <source>
        <dbReference type="SAM" id="Phobius"/>
    </source>
</evidence>
<dbReference type="Pfam" id="PF07690">
    <property type="entry name" value="MFS_1"/>
    <property type="match status" value="1"/>
</dbReference>
<evidence type="ECO:0000313" key="8">
    <source>
        <dbReference type="EMBL" id="SEE08070.1"/>
    </source>
</evidence>
<protein>
    <submittedName>
        <fullName evidence="8">MFS transporter, DHA1 family, arabinose polymer transporter</fullName>
    </submittedName>
</protein>
<feature type="transmembrane region" description="Helical" evidence="6">
    <location>
        <begin position="214"/>
        <end position="236"/>
    </location>
</feature>
<feature type="transmembrane region" description="Helical" evidence="6">
    <location>
        <begin position="53"/>
        <end position="73"/>
    </location>
</feature>